<gene>
    <name evidence="1" type="ORF">RO3G_16154</name>
</gene>
<reference evidence="1 2" key="1">
    <citation type="journal article" date="2009" name="PLoS Genet.">
        <title>Genomic analysis of the basal lineage fungus Rhizopus oryzae reveals a whole-genome duplication.</title>
        <authorList>
            <person name="Ma L.-J."/>
            <person name="Ibrahim A.S."/>
            <person name="Skory C."/>
            <person name="Grabherr M.G."/>
            <person name="Burger G."/>
            <person name="Butler M."/>
            <person name="Elias M."/>
            <person name="Idnurm A."/>
            <person name="Lang B.F."/>
            <person name="Sone T."/>
            <person name="Abe A."/>
            <person name="Calvo S.E."/>
            <person name="Corrochano L.M."/>
            <person name="Engels R."/>
            <person name="Fu J."/>
            <person name="Hansberg W."/>
            <person name="Kim J.-M."/>
            <person name="Kodira C.D."/>
            <person name="Koehrsen M.J."/>
            <person name="Liu B."/>
            <person name="Miranda-Saavedra D."/>
            <person name="O'Leary S."/>
            <person name="Ortiz-Castellanos L."/>
            <person name="Poulter R."/>
            <person name="Rodriguez-Romero J."/>
            <person name="Ruiz-Herrera J."/>
            <person name="Shen Y.-Q."/>
            <person name="Zeng Q."/>
            <person name="Galagan J."/>
            <person name="Birren B.W."/>
            <person name="Cuomo C.A."/>
            <person name="Wickes B.L."/>
        </authorList>
    </citation>
    <scope>NUCLEOTIDE SEQUENCE [LARGE SCALE GENOMIC DNA]</scope>
    <source>
        <strain evidence="2">RA 99-880 / ATCC MYA-4621 / FGSC 9543 / NRRL 43880</strain>
    </source>
</reference>
<evidence type="ECO:0000313" key="1">
    <source>
        <dbReference type="EMBL" id="EIE91443.1"/>
    </source>
</evidence>
<protein>
    <submittedName>
        <fullName evidence="1">Uncharacterized protein</fullName>
    </submittedName>
</protein>
<dbReference type="GeneID" id="93623119"/>
<accession>I1CSL3</accession>
<keyword evidence="2" id="KW-1185">Reference proteome</keyword>
<name>I1CSL3_RHIO9</name>
<dbReference type="RefSeq" id="XP_067526839.1">
    <property type="nucleotide sequence ID" value="XM_067670738.1"/>
</dbReference>
<sequence length="79" mass="8951">MSTTGILVSGDRFLSVKSSTDGIGWNVQYRERLETFLNFIHATATQVYSLSKFIFLCALHDDASFDIASYINKEFFSEV</sequence>
<dbReference type="InParanoid" id="I1CSL3"/>
<dbReference type="AlphaFoldDB" id="I1CSL3"/>
<dbReference type="Proteomes" id="UP000009138">
    <property type="component" value="Unassembled WGS sequence"/>
</dbReference>
<dbReference type="VEuPathDB" id="FungiDB:RO3G_16154"/>
<organism evidence="1 2">
    <name type="scientific">Rhizopus delemar (strain RA 99-880 / ATCC MYA-4621 / FGSC 9543 / NRRL 43880)</name>
    <name type="common">Mucormycosis agent</name>
    <name type="synonym">Rhizopus arrhizus var. delemar</name>
    <dbReference type="NCBI Taxonomy" id="246409"/>
    <lineage>
        <taxon>Eukaryota</taxon>
        <taxon>Fungi</taxon>
        <taxon>Fungi incertae sedis</taxon>
        <taxon>Mucoromycota</taxon>
        <taxon>Mucoromycotina</taxon>
        <taxon>Mucoromycetes</taxon>
        <taxon>Mucorales</taxon>
        <taxon>Mucorineae</taxon>
        <taxon>Rhizopodaceae</taxon>
        <taxon>Rhizopus</taxon>
    </lineage>
</organism>
<dbReference type="EMBL" id="CH476750">
    <property type="protein sequence ID" value="EIE91443.1"/>
    <property type="molecule type" value="Genomic_DNA"/>
</dbReference>
<proteinExistence type="predicted"/>
<dbReference type="OrthoDB" id="2206220at2759"/>
<evidence type="ECO:0000313" key="2">
    <source>
        <dbReference type="Proteomes" id="UP000009138"/>
    </source>
</evidence>